<evidence type="ECO:0000313" key="3">
    <source>
        <dbReference type="EMBL" id="KMZ63921.1"/>
    </source>
</evidence>
<dbReference type="SUPFAM" id="SSF49562">
    <property type="entry name" value="C2 domain (Calcium/lipid-binding domain, CaLB)"/>
    <property type="match status" value="1"/>
</dbReference>
<gene>
    <name evidence="3" type="ORF">ZOSMA_38G00280</name>
</gene>
<dbReference type="GO" id="GO:0006952">
    <property type="term" value="P:defense response"/>
    <property type="evidence" value="ECO:0007669"/>
    <property type="project" value="InterPro"/>
</dbReference>
<dbReference type="OrthoDB" id="270970at2759"/>
<dbReference type="Proteomes" id="UP000036987">
    <property type="component" value="Unassembled WGS sequence"/>
</dbReference>
<dbReference type="CDD" id="cd04051">
    <property type="entry name" value="C2_SRC2_like"/>
    <property type="match status" value="1"/>
</dbReference>
<dbReference type="SMART" id="SM00239">
    <property type="entry name" value="C2"/>
    <property type="match status" value="1"/>
</dbReference>
<evidence type="ECO:0000259" key="2">
    <source>
        <dbReference type="PROSITE" id="PS50004"/>
    </source>
</evidence>
<organism evidence="3 4">
    <name type="scientific">Zostera marina</name>
    <name type="common">Eelgrass</name>
    <dbReference type="NCBI Taxonomy" id="29655"/>
    <lineage>
        <taxon>Eukaryota</taxon>
        <taxon>Viridiplantae</taxon>
        <taxon>Streptophyta</taxon>
        <taxon>Embryophyta</taxon>
        <taxon>Tracheophyta</taxon>
        <taxon>Spermatophyta</taxon>
        <taxon>Magnoliopsida</taxon>
        <taxon>Liliopsida</taxon>
        <taxon>Zosteraceae</taxon>
        <taxon>Zostera</taxon>
    </lineage>
</organism>
<sequence length="266" mass="28810">MEGDYGTLEITLTSAKDLKNVNIFSKLETYAVVSLSSDPQTRKRTPTDRENGRNPKWNAPMKFQIPASSINQLLNLDIYIRAERALGDRIVGKVHVPIKDFVSEARDPNRVRYMSYQVRRPSGRPKGVINFEYKFDGASVPQLPPPLIVDEPVTAYPVGYFPPPPPSNAHQKMNAPYAYPPPPVENPLHGYGGGGGGGYGSYVPMQQPPAVYHQSGYGYGGGYSGSVRPQKPPKKNKFGLGLGAGLLGGLLVGDALGDAGGFDCDF</sequence>
<dbReference type="PANTHER" id="PTHR32246:SF173">
    <property type="entry name" value="C2 DOMAIN-CONTAINING PROTEIN"/>
    <property type="match status" value="1"/>
</dbReference>
<comment type="caution">
    <text evidence="3">The sequence shown here is derived from an EMBL/GenBank/DDBJ whole genome shotgun (WGS) entry which is preliminary data.</text>
</comment>
<evidence type="ECO:0000256" key="1">
    <source>
        <dbReference type="SAM" id="MobiDB-lite"/>
    </source>
</evidence>
<protein>
    <recommendedName>
        <fullName evidence="2">C2 domain-containing protein</fullName>
    </recommendedName>
</protein>
<feature type="region of interest" description="Disordered" evidence="1">
    <location>
        <begin position="35"/>
        <end position="60"/>
    </location>
</feature>
<dbReference type="STRING" id="29655.A0A0K9P4E9"/>
<accession>A0A0K9P4E9</accession>
<dbReference type="PANTHER" id="PTHR32246">
    <property type="entry name" value="INGRESSION PROTEIN FIC1"/>
    <property type="match status" value="1"/>
</dbReference>
<dbReference type="OMA" id="METRNME"/>
<dbReference type="InterPro" id="IPR035892">
    <property type="entry name" value="C2_domain_sf"/>
</dbReference>
<reference evidence="4" key="1">
    <citation type="journal article" date="2016" name="Nature">
        <title>The genome of the seagrass Zostera marina reveals angiosperm adaptation to the sea.</title>
        <authorList>
            <person name="Olsen J.L."/>
            <person name="Rouze P."/>
            <person name="Verhelst B."/>
            <person name="Lin Y.-C."/>
            <person name="Bayer T."/>
            <person name="Collen J."/>
            <person name="Dattolo E."/>
            <person name="De Paoli E."/>
            <person name="Dittami S."/>
            <person name="Maumus F."/>
            <person name="Michel G."/>
            <person name="Kersting A."/>
            <person name="Lauritano C."/>
            <person name="Lohaus R."/>
            <person name="Toepel M."/>
            <person name="Tonon T."/>
            <person name="Vanneste K."/>
            <person name="Amirebrahimi M."/>
            <person name="Brakel J."/>
            <person name="Bostroem C."/>
            <person name="Chovatia M."/>
            <person name="Grimwood J."/>
            <person name="Jenkins J.W."/>
            <person name="Jueterbock A."/>
            <person name="Mraz A."/>
            <person name="Stam W.T."/>
            <person name="Tice H."/>
            <person name="Bornberg-Bauer E."/>
            <person name="Green P.J."/>
            <person name="Pearson G.A."/>
            <person name="Procaccini G."/>
            <person name="Duarte C.M."/>
            <person name="Schmutz J."/>
            <person name="Reusch T.B.H."/>
            <person name="Van de Peer Y."/>
        </authorList>
    </citation>
    <scope>NUCLEOTIDE SEQUENCE [LARGE SCALE GENOMIC DNA]</scope>
    <source>
        <strain evidence="4">cv. Finnish</strain>
    </source>
</reference>
<dbReference type="Gene3D" id="2.60.40.150">
    <property type="entry name" value="C2 domain"/>
    <property type="match status" value="1"/>
</dbReference>
<name>A0A0K9P4E9_ZOSMR</name>
<keyword evidence="4" id="KW-1185">Reference proteome</keyword>
<evidence type="ECO:0000313" key="4">
    <source>
        <dbReference type="Proteomes" id="UP000036987"/>
    </source>
</evidence>
<dbReference type="Pfam" id="PF00168">
    <property type="entry name" value="C2"/>
    <property type="match status" value="1"/>
</dbReference>
<feature type="domain" description="C2" evidence="2">
    <location>
        <begin position="1"/>
        <end position="111"/>
    </location>
</feature>
<dbReference type="AlphaFoldDB" id="A0A0K9P4E9"/>
<dbReference type="InterPro" id="IPR044750">
    <property type="entry name" value="C2_SRC2/BAP"/>
</dbReference>
<dbReference type="InterPro" id="IPR000008">
    <property type="entry name" value="C2_dom"/>
</dbReference>
<proteinExistence type="predicted"/>
<dbReference type="PROSITE" id="PS50004">
    <property type="entry name" value="C2"/>
    <property type="match status" value="1"/>
</dbReference>
<dbReference type="EMBL" id="LFYR01001193">
    <property type="protein sequence ID" value="KMZ63921.1"/>
    <property type="molecule type" value="Genomic_DNA"/>
</dbReference>